<dbReference type="InterPro" id="IPR005170">
    <property type="entry name" value="Transptr-assoc_dom"/>
</dbReference>
<dbReference type="SUPFAM" id="SSF54631">
    <property type="entry name" value="CBS-domain pair"/>
    <property type="match status" value="1"/>
</dbReference>
<evidence type="ECO:0000259" key="12">
    <source>
        <dbReference type="PROSITE" id="PS51846"/>
    </source>
</evidence>
<dbReference type="PANTHER" id="PTHR43099:SF5">
    <property type="entry name" value="HLYC_CORC FAMILY TRANSPORTER"/>
    <property type="match status" value="1"/>
</dbReference>
<organism evidence="13 14">
    <name type="scientific">candidate division TA06 bacterium</name>
    <dbReference type="NCBI Taxonomy" id="2250710"/>
    <lineage>
        <taxon>Bacteria</taxon>
        <taxon>Bacteria division TA06</taxon>
    </lineage>
</organism>
<dbReference type="PANTHER" id="PTHR43099">
    <property type="entry name" value="UPF0053 PROTEIN YRKA"/>
    <property type="match status" value="1"/>
</dbReference>
<dbReference type="InterPro" id="IPR044751">
    <property type="entry name" value="Ion_transp-like_CBS"/>
</dbReference>
<comment type="caution">
    <text evidence="13">The sequence shown here is derived from an EMBL/GenBank/DDBJ whole genome shotgun (WGS) entry which is preliminary data.</text>
</comment>
<evidence type="ECO:0000256" key="1">
    <source>
        <dbReference type="ARBA" id="ARBA00004651"/>
    </source>
</evidence>
<evidence type="ECO:0000256" key="10">
    <source>
        <dbReference type="SAM" id="Phobius"/>
    </source>
</evidence>
<dbReference type="SUPFAM" id="SSF56176">
    <property type="entry name" value="FAD-binding/transporter-associated domain-like"/>
    <property type="match status" value="1"/>
</dbReference>
<dbReference type="InterPro" id="IPR000644">
    <property type="entry name" value="CBS_dom"/>
</dbReference>
<dbReference type="InterPro" id="IPR002550">
    <property type="entry name" value="CNNM"/>
</dbReference>
<evidence type="ECO:0000256" key="4">
    <source>
        <dbReference type="ARBA" id="ARBA00022737"/>
    </source>
</evidence>
<dbReference type="InterPro" id="IPR036318">
    <property type="entry name" value="FAD-bd_PCMH-like_sf"/>
</dbReference>
<dbReference type="Gene3D" id="3.10.580.10">
    <property type="entry name" value="CBS-domain"/>
    <property type="match status" value="1"/>
</dbReference>
<feature type="domain" description="CBS" evidence="11">
    <location>
        <begin position="264"/>
        <end position="321"/>
    </location>
</feature>
<dbReference type="GO" id="GO:0050660">
    <property type="term" value="F:flavin adenine dinucleotide binding"/>
    <property type="evidence" value="ECO:0007669"/>
    <property type="project" value="InterPro"/>
</dbReference>
<dbReference type="Proteomes" id="UP000282321">
    <property type="component" value="Unassembled WGS sequence"/>
</dbReference>
<evidence type="ECO:0000313" key="13">
    <source>
        <dbReference type="EMBL" id="RKX67681.1"/>
    </source>
</evidence>
<evidence type="ECO:0000259" key="11">
    <source>
        <dbReference type="PROSITE" id="PS51371"/>
    </source>
</evidence>
<feature type="domain" description="CNNM transmembrane" evidence="12">
    <location>
        <begin position="1"/>
        <end position="177"/>
    </location>
</feature>
<keyword evidence="4" id="KW-0677">Repeat</keyword>
<keyword evidence="2" id="KW-1003">Cell membrane</keyword>
<dbReference type="PROSITE" id="PS51371">
    <property type="entry name" value="CBS"/>
    <property type="match status" value="2"/>
</dbReference>
<accession>A0A660SCI1</accession>
<dbReference type="AlphaFoldDB" id="A0A660SCI1"/>
<name>A0A660SCI1_UNCT6</name>
<evidence type="ECO:0000256" key="9">
    <source>
        <dbReference type="PROSITE-ProRule" id="PRU01193"/>
    </source>
</evidence>
<sequence>MINLIVIIVFLIFLSAFTSSLEAAFFSLSTLEMKEIERKDKKRAELIKKMMNSSELFLISVLFYNNFTNVSIGYYTSRLAGIIKVAPVCENWILITITLTMTLIVIVFAEYIPKLYAIKFNKRLSIDTSVLAYFMFVLFYPFAFLISKILGFSGKNTKQNEYTVSEYKTIIELNKSKGIINYKEARFIKNFLTFSKLSVGEVMTPRAKIVYLTPDMTYDEVVKIIKSEYYSRYPVIRDSSVIGIFYVKTLTAYDNTKEFHIADFLMNPIFVTKTSSAYKLLNRFEKQHMHMAIVLGEYGEIAGLVTMEDILEEVVGDIKDEFDIFDDDKIKKSRNKYLEISGSVELDRLSDILNIDLTKEDIDTLNGLLIMKLGRLPKKGDKIRYKGFEFTVNSVEERVANKIYVRKI</sequence>
<evidence type="ECO:0000256" key="3">
    <source>
        <dbReference type="ARBA" id="ARBA00022692"/>
    </source>
</evidence>
<dbReference type="Gene3D" id="3.30.465.10">
    <property type="match status" value="1"/>
</dbReference>
<feature type="transmembrane region" description="Helical" evidence="10">
    <location>
        <begin position="92"/>
        <end position="112"/>
    </location>
</feature>
<dbReference type="GO" id="GO:0005886">
    <property type="term" value="C:plasma membrane"/>
    <property type="evidence" value="ECO:0007669"/>
    <property type="project" value="UniProtKB-SubCell"/>
</dbReference>
<dbReference type="Pfam" id="PF01595">
    <property type="entry name" value="CNNM"/>
    <property type="match status" value="1"/>
</dbReference>
<reference evidence="13 14" key="1">
    <citation type="submission" date="2018-06" db="EMBL/GenBank/DDBJ databases">
        <title>Extensive metabolic versatility and redundancy in microbially diverse, dynamic hydrothermal sediments.</title>
        <authorList>
            <person name="Dombrowski N."/>
            <person name="Teske A."/>
            <person name="Baker B.J."/>
        </authorList>
    </citation>
    <scope>NUCLEOTIDE SEQUENCE [LARGE SCALE GENOMIC DNA]</scope>
    <source>
        <strain evidence="13">B35_G9</strain>
    </source>
</reference>
<dbReference type="InterPro" id="IPR016169">
    <property type="entry name" value="FAD-bd_PCMH_sub2"/>
</dbReference>
<evidence type="ECO:0000256" key="2">
    <source>
        <dbReference type="ARBA" id="ARBA00022475"/>
    </source>
</evidence>
<comment type="subcellular location">
    <subcellularLocation>
        <location evidence="1">Cell membrane</location>
        <topology evidence="1">Multi-pass membrane protein</topology>
    </subcellularLocation>
</comment>
<dbReference type="InterPro" id="IPR051676">
    <property type="entry name" value="UPF0053_domain"/>
</dbReference>
<dbReference type="PROSITE" id="PS51846">
    <property type="entry name" value="CNNM"/>
    <property type="match status" value="1"/>
</dbReference>
<evidence type="ECO:0000256" key="5">
    <source>
        <dbReference type="ARBA" id="ARBA00022989"/>
    </source>
</evidence>
<dbReference type="EMBL" id="QNBC01000013">
    <property type="protein sequence ID" value="RKX67681.1"/>
    <property type="molecule type" value="Genomic_DNA"/>
</dbReference>
<evidence type="ECO:0000256" key="6">
    <source>
        <dbReference type="ARBA" id="ARBA00023122"/>
    </source>
</evidence>
<dbReference type="CDD" id="cd04590">
    <property type="entry name" value="CBS_pair_CorC_HlyC_assoc"/>
    <property type="match status" value="1"/>
</dbReference>
<keyword evidence="6 8" id="KW-0129">CBS domain</keyword>
<feature type="transmembrane region" description="Helical" evidence="10">
    <location>
        <begin position="52"/>
        <end position="72"/>
    </location>
</feature>
<keyword evidence="5 9" id="KW-1133">Transmembrane helix</keyword>
<gene>
    <name evidence="13" type="ORF">DRP44_01755</name>
</gene>
<dbReference type="Pfam" id="PF03471">
    <property type="entry name" value="CorC_HlyC"/>
    <property type="match status" value="1"/>
</dbReference>
<evidence type="ECO:0000313" key="14">
    <source>
        <dbReference type="Proteomes" id="UP000282321"/>
    </source>
</evidence>
<dbReference type="SMART" id="SM01091">
    <property type="entry name" value="CorC_HlyC"/>
    <property type="match status" value="1"/>
</dbReference>
<dbReference type="Pfam" id="PF00571">
    <property type="entry name" value="CBS"/>
    <property type="match status" value="2"/>
</dbReference>
<feature type="domain" description="CBS" evidence="11">
    <location>
        <begin position="203"/>
        <end position="263"/>
    </location>
</feature>
<keyword evidence="3 9" id="KW-0812">Transmembrane</keyword>
<evidence type="ECO:0000256" key="7">
    <source>
        <dbReference type="ARBA" id="ARBA00023136"/>
    </source>
</evidence>
<dbReference type="InterPro" id="IPR046342">
    <property type="entry name" value="CBS_dom_sf"/>
</dbReference>
<protein>
    <submittedName>
        <fullName evidence="13">Uncharacterized protein</fullName>
    </submittedName>
</protein>
<feature type="transmembrane region" description="Helical" evidence="10">
    <location>
        <begin position="124"/>
        <end position="146"/>
    </location>
</feature>
<proteinExistence type="predicted"/>
<evidence type="ECO:0000256" key="8">
    <source>
        <dbReference type="PROSITE-ProRule" id="PRU00703"/>
    </source>
</evidence>
<feature type="transmembrane region" description="Helical" evidence="10">
    <location>
        <begin position="6"/>
        <end position="31"/>
    </location>
</feature>
<keyword evidence="7 9" id="KW-0472">Membrane</keyword>